<proteinExistence type="predicted"/>
<dbReference type="InParanoid" id="E0VS21"/>
<keyword evidence="2" id="KW-1133">Transmembrane helix</keyword>
<keyword evidence="2" id="KW-0472">Membrane</keyword>
<dbReference type="AlphaFoldDB" id="E0VS21"/>
<feature type="transmembrane region" description="Helical" evidence="2">
    <location>
        <begin position="70"/>
        <end position="89"/>
    </location>
</feature>
<keyword evidence="2" id="KW-0812">Transmembrane</keyword>
<reference evidence="3" key="1">
    <citation type="submission" date="2007-04" db="EMBL/GenBank/DDBJ databases">
        <title>Annotation of Pediculus humanus corporis strain USDA.</title>
        <authorList>
            <person name="Kirkness E."/>
            <person name="Hannick L."/>
            <person name="Hass B."/>
            <person name="Bruggner R."/>
            <person name="Lawson D."/>
            <person name="Bidwell S."/>
            <person name="Joardar V."/>
            <person name="Caler E."/>
            <person name="Walenz B."/>
            <person name="Inman J."/>
            <person name="Schobel S."/>
            <person name="Galinsky K."/>
            <person name="Amedeo P."/>
            <person name="Strausberg R."/>
        </authorList>
    </citation>
    <scope>NUCLEOTIDE SEQUENCE</scope>
    <source>
        <strain evidence="3">USDA</strain>
    </source>
</reference>
<evidence type="ECO:0000313" key="5">
    <source>
        <dbReference type="Proteomes" id="UP000009046"/>
    </source>
</evidence>
<dbReference type="GeneID" id="8234124"/>
<reference evidence="3" key="2">
    <citation type="submission" date="2007-04" db="EMBL/GenBank/DDBJ databases">
        <title>The genome of the human body louse.</title>
        <authorList>
            <consortium name="The Human Body Louse Genome Consortium"/>
            <person name="Kirkness E."/>
            <person name="Walenz B."/>
            <person name="Hass B."/>
            <person name="Bruggner R."/>
            <person name="Strausberg R."/>
        </authorList>
    </citation>
    <scope>NUCLEOTIDE SEQUENCE</scope>
    <source>
        <strain evidence="3">USDA</strain>
    </source>
</reference>
<reference evidence="4" key="3">
    <citation type="submission" date="2020-05" db="UniProtKB">
        <authorList>
            <consortium name="EnsemblMetazoa"/>
        </authorList>
    </citation>
    <scope>IDENTIFICATION</scope>
    <source>
        <strain evidence="4">USDA</strain>
    </source>
</reference>
<keyword evidence="5" id="KW-1185">Reference proteome</keyword>
<evidence type="ECO:0000313" key="4">
    <source>
        <dbReference type="EnsemblMetazoa" id="PHUM409860-PA"/>
    </source>
</evidence>
<dbReference type="VEuPathDB" id="VectorBase:PHUM409860"/>
<dbReference type="HOGENOM" id="CLU_2200077_0_0_1"/>
<evidence type="ECO:0000313" key="3">
    <source>
        <dbReference type="EMBL" id="EEB16177.1"/>
    </source>
</evidence>
<evidence type="ECO:0000256" key="2">
    <source>
        <dbReference type="SAM" id="Phobius"/>
    </source>
</evidence>
<accession>E0VS21</accession>
<dbReference type="KEGG" id="phu:Phum_PHUM409860"/>
<dbReference type="CTD" id="8234124"/>
<organism>
    <name type="scientific">Pediculus humanus subsp. corporis</name>
    <name type="common">Body louse</name>
    <dbReference type="NCBI Taxonomy" id="121224"/>
    <lineage>
        <taxon>Eukaryota</taxon>
        <taxon>Metazoa</taxon>
        <taxon>Ecdysozoa</taxon>
        <taxon>Arthropoda</taxon>
        <taxon>Hexapoda</taxon>
        <taxon>Insecta</taxon>
        <taxon>Pterygota</taxon>
        <taxon>Neoptera</taxon>
        <taxon>Paraneoptera</taxon>
        <taxon>Psocodea</taxon>
        <taxon>Troctomorpha</taxon>
        <taxon>Phthiraptera</taxon>
        <taxon>Anoplura</taxon>
        <taxon>Pediculidae</taxon>
        <taxon>Pediculus</taxon>
    </lineage>
</organism>
<gene>
    <name evidence="4" type="primary">8234124</name>
    <name evidence="3" type="ORF">Phum_PHUM409860</name>
</gene>
<feature type="compositionally biased region" description="Polar residues" evidence="1">
    <location>
        <begin position="1"/>
        <end position="15"/>
    </location>
</feature>
<feature type="region of interest" description="Disordered" evidence="1">
    <location>
        <begin position="1"/>
        <end position="46"/>
    </location>
</feature>
<dbReference type="EMBL" id="DS235733">
    <property type="protein sequence ID" value="EEB16177.1"/>
    <property type="molecule type" value="Genomic_DNA"/>
</dbReference>
<dbReference type="RefSeq" id="XP_002428915.1">
    <property type="nucleotide sequence ID" value="XM_002428870.1"/>
</dbReference>
<dbReference type="EnsemblMetazoa" id="PHUM409860-RA">
    <property type="protein sequence ID" value="PHUM409860-PA"/>
    <property type="gene ID" value="PHUM409860"/>
</dbReference>
<dbReference type="Proteomes" id="UP000009046">
    <property type="component" value="Unassembled WGS sequence"/>
</dbReference>
<dbReference type="EMBL" id="AAZO01005025">
    <property type="status" value="NOT_ANNOTATED_CDS"/>
    <property type="molecule type" value="Genomic_DNA"/>
</dbReference>
<feature type="compositionally biased region" description="Basic and acidic residues" evidence="1">
    <location>
        <begin position="32"/>
        <end position="46"/>
    </location>
</feature>
<evidence type="ECO:0000256" key="1">
    <source>
        <dbReference type="SAM" id="MobiDB-lite"/>
    </source>
</evidence>
<protein>
    <submittedName>
        <fullName evidence="3 4">Uncharacterized protein</fullName>
    </submittedName>
</protein>
<name>E0VS21_PEDHC</name>
<sequence length="108" mass="11949">MYSNVGAVTQSGFSRSKTKERNGGGGSGGGGGERENSKNGDLTENHGEHTISSRFLKFIRRKINPAVGKSLYYFRLSLLLFFSSTQFFFNDNNDNNNTRSRNSTALNN</sequence>